<sequence>MAPTVKQEVVSPLAPSVRSLPVMASVSRTRSPAPVDRYRDRRQVNYGPPLIDPPRIEPAGRGRTPPPRGRTPPPRGRTPPPRSRTPPPHRSRTPNPGACTTAKMRPQGSLAPFRSTTPSRHEPPQPKRRGRPRRTPAPESRSPTPNLNRPLRKCRQISESRTPVTKRKKIIETSESEGEEDVFSEQGPSARSNQLYNLALERLYNLALEVDELARKKREAEEGLRSITAEHDMKVSLITLLLKGNGQPDRW</sequence>
<dbReference type="WBParaSite" id="L893_g22866.t1">
    <property type="protein sequence ID" value="L893_g22866.t1"/>
    <property type="gene ID" value="L893_g22866"/>
</dbReference>
<dbReference type="Proteomes" id="UP000095287">
    <property type="component" value="Unplaced"/>
</dbReference>
<evidence type="ECO:0000313" key="3">
    <source>
        <dbReference type="WBParaSite" id="L893_g22866.t1"/>
    </source>
</evidence>
<keyword evidence="2" id="KW-1185">Reference proteome</keyword>
<feature type="compositionally biased region" description="Acidic residues" evidence="1">
    <location>
        <begin position="174"/>
        <end position="183"/>
    </location>
</feature>
<organism evidence="2 3">
    <name type="scientific">Steinernema glaseri</name>
    <dbReference type="NCBI Taxonomy" id="37863"/>
    <lineage>
        <taxon>Eukaryota</taxon>
        <taxon>Metazoa</taxon>
        <taxon>Ecdysozoa</taxon>
        <taxon>Nematoda</taxon>
        <taxon>Chromadorea</taxon>
        <taxon>Rhabditida</taxon>
        <taxon>Tylenchina</taxon>
        <taxon>Panagrolaimomorpha</taxon>
        <taxon>Strongyloidoidea</taxon>
        <taxon>Steinernematidae</taxon>
        <taxon>Steinernema</taxon>
    </lineage>
</organism>
<name>A0A1I7Z5S0_9BILA</name>
<reference evidence="3" key="1">
    <citation type="submission" date="2016-11" db="UniProtKB">
        <authorList>
            <consortium name="WormBaseParasite"/>
        </authorList>
    </citation>
    <scope>IDENTIFICATION</scope>
</reference>
<feature type="compositionally biased region" description="Pro residues" evidence="1">
    <location>
        <begin position="64"/>
        <end position="86"/>
    </location>
</feature>
<evidence type="ECO:0000256" key="1">
    <source>
        <dbReference type="SAM" id="MobiDB-lite"/>
    </source>
</evidence>
<proteinExistence type="predicted"/>
<dbReference type="AlphaFoldDB" id="A0A1I7Z5S0"/>
<evidence type="ECO:0000313" key="2">
    <source>
        <dbReference type="Proteomes" id="UP000095287"/>
    </source>
</evidence>
<accession>A0A1I7Z5S0</accession>
<protein>
    <submittedName>
        <fullName evidence="3">ENT domain-containing protein</fullName>
    </submittedName>
</protein>
<feature type="region of interest" description="Disordered" evidence="1">
    <location>
        <begin position="1"/>
        <end position="190"/>
    </location>
</feature>